<sequence length="262" mass="29845">MGKPLFKILTTLLFATNLFAKPPLQTHSKAVEAVHTRYYSGEFEYNTQDQPIKKFMQALQTIENNISLDYSKNSVEYLYLKLLIALVMCDIAHLSTSKSESELIIAKVTQTYEHGTQIQASPEVHPDYWRALGELALKLTIHDPLSAYFYTVNGKRYLDKALAIHPDNINLIIPFIIFHIKGVSNLTFNKIRITTNYLKIADQLPLNSRQNFIKEMAKSSLLVRTRKRLEGIAALKEALKIFPNSQLVPEAIEAIKQGNSFF</sequence>
<evidence type="ECO:0000313" key="2">
    <source>
        <dbReference type="EMBL" id="AWG43330.1"/>
    </source>
</evidence>
<dbReference type="Proteomes" id="UP000244655">
    <property type="component" value="Plasmid pl78"/>
</dbReference>
<protein>
    <submittedName>
        <fullName evidence="2">Uncharacterized protein</fullName>
    </submittedName>
</protein>
<keyword evidence="2" id="KW-0614">Plasmid</keyword>
<organism evidence="2 3">
    <name type="scientific">Candidatus Borreliella tachyglossi</name>
    <dbReference type="NCBI Taxonomy" id="1964448"/>
    <lineage>
        <taxon>Bacteria</taxon>
        <taxon>Pseudomonadati</taxon>
        <taxon>Spirochaetota</taxon>
        <taxon>Spirochaetia</taxon>
        <taxon>Spirochaetales</taxon>
        <taxon>Borreliaceae</taxon>
        <taxon>Borreliella</taxon>
    </lineage>
</organism>
<geneLocation type="plasmid" evidence="2 3">
    <name>pl78</name>
</geneLocation>
<dbReference type="AlphaFoldDB" id="A0A2S1LYJ0"/>
<accession>A0A2S1LYJ0</accession>
<gene>
    <name evidence="2" type="ORF">CR532_04860</name>
</gene>
<evidence type="ECO:0000313" key="3">
    <source>
        <dbReference type="Proteomes" id="UP000244655"/>
    </source>
</evidence>
<feature type="chain" id="PRO_5015665022" evidence="1">
    <location>
        <begin position="21"/>
        <end position="262"/>
    </location>
</feature>
<keyword evidence="3" id="KW-1185">Reference proteome</keyword>
<reference evidence="2 3" key="1">
    <citation type="submission" date="2018-01" db="EMBL/GenBank/DDBJ databases">
        <title>Genome sequence of Borrelia tachyglossi.</title>
        <authorList>
            <person name="Gofton A.W."/>
        </authorList>
    </citation>
    <scope>NUCLEOTIDE SEQUENCE [LARGE SCALE GENOMIC DNA]</scope>
    <source>
        <strain evidence="2 3">Bc-F10-1268</strain>
        <plasmid evidence="2 3">pl78</plasmid>
    </source>
</reference>
<keyword evidence="1" id="KW-0732">Signal</keyword>
<name>A0A2S1LYJ0_9SPIR</name>
<proteinExistence type="predicted"/>
<evidence type="ECO:0000256" key="1">
    <source>
        <dbReference type="SAM" id="SignalP"/>
    </source>
</evidence>
<feature type="signal peptide" evidence="1">
    <location>
        <begin position="1"/>
        <end position="20"/>
    </location>
</feature>
<dbReference type="EMBL" id="CP025786">
    <property type="protein sequence ID" value="AWG43330.1"/>
    <property type="molecule type" value="Genomic_DNA"/>
</dbReference>